<dbReference type="GO" id="GO:0005737">
    <property type="term" value="C:cytoplasm"/>
    <property type="evidence" value="ECO:0007669"/>
    <property type="project" value="UniProtKB-SubCell"/>
</dbReference>
<comment type="similarity">
    <text evidence="2">Belongs to the DNA polymerase type-C family. DnaE subfamily.</text>
</comment>
<comment type="caution">
    <text evidence="14">The sequence shown here is derived from an EMBL/GenBank/DDBJ whole genome shotgun (WGS) entry which is preliminary data.</text>
</comment>
<dbReference type="NCBIfam" id="NF004226">
    <property type="entry name" value="PRK05673.1"/>
    <property type="match status" value="1"/>
</dbReference>
<evidence type="ECO:0000259" key="13">
    <source>
        <dbReference type="SMART" id="SM00481"/>
    </source>
</evidence>
<evidence type="ECO:0000313" key="14">
    <source>
        <dbReference type="EMBL" id="RAH97683.1"/>
    </source>
</evidence>
<evidence type="ECO:0000256" key="2">
    <source>
        <dbReference type="ARBA" id="ARBA00009496"/>
    </source>
</evidence>
<protein>
    <recommendedName>
        <fullName evidence="4">DNA polymerase III subunit alpha</fullName>
        <ecNumber evidence="3">2.7.7.7</ecNumber>
    </recommendedName>
</protein>
<keyword evidence="15" id="KW-1185">Reference proteome</keyword>
<dbReference type="RefSeq" id="WP_111351516.1">
    <property type="nucleotide sequence ID" value="NZ_QHHQ01000008.1"/>
</dbReference>
<dbReference type="GO" id="GO:0003887">
    <property type="term" value="F:DNA-directed DNA polymerase activity"/>
    <property type="evidence" value="ECO:0007669"/>
    <property type="project" value="UniProtKB-KW"/>
</dbReference>
<dbReference type="InterPro" id="IPR040982">
    <property type="entry name" value="DNA_pol3_finger"/>
</dbReference>
<dbReference type="Gene3D" id="3.20.20.140">
    <property type="entry name" value="Metal-dependent hydrolases"/>
    <property type="match status" value="1"/>
</dbReference>
<keyword evidence="6" id="KW-0808">Transferase</keyword>
<evidence type="ECO:0000256" key="11">
    <source>
        <dbReference type="ARBA" id="ARBA00026073"/>
    </source>
</evidence>
<dbReference type="PANTHER" id="PTHR32294:SF0">
    <property type="entry name" value="DNA POLYMERASE III SUBUNIT ALPHA"/>
    <property type="match status" value="1"/>
</dbReference>
<dbReference type="InterPro" id="IPR003141">
    <property type="entry name" value="Pol/His_phosphatase_N"/>
</dbReference>
<dbReference type="OrthoDB" id="9803237at2"/>
<dbReference type="InterPro" id="IPR004013">
    <property type="entry name" value="PHP_dom"/>
</dbReference>
<dbReference type="PANTHER" id="PTHR32294">
    <property type="entry name" value="DNA POLYMERASE III SUBUNIT ALPHA"/>
    <property type="match status" value="1"/>
</dbReference>
<keyword evidence="7" id="KW-0548">Nucleotidyltransferase</keyword>
<keyword evidence="9" id="KW-0239">DNA-directed DNA polymerase</keyword>
<sequence length="1145" mass="126144">MFVHLRVHSAYSLLEGALHLKKIVSLAAADNQPAVAVSDTANLFGALEFSEKAYGEGVQPLIACTVPIRLAERIQGGRRITPIARMPLIATCPDSFANLQRLISHAYLKSDGETVAVPVDGLAPYADGIIALSGWTDGPVGKTLELGETDGAAALFDELRETFGDRFYCELQRHGTTAENTFEAFAVGLAYDRGVPLVATNEVYFAKRDDYEAHDALIAIAEGRRLADDDRRRLTPEHYFKTQGEMEALFSDLPEAIASTVEIAMRSHFRVKKCPPMLPRFIAAERKAQGLPPEDKTEEQELEAEAERLTQMAKDGLERRFATRGMAPGVDREAYEHRLEHELGIICRMKFPGYFLIVADFIQWAKAHDVAVGPGRGSGAGSLVAYALTITDLDPLRFDLLFERFLNPERVSMPDFDVDFCQEKRDRVIHYVQERYGPDRVAQIITFGTLQARAVVRDVGRVLDMPYGKVDQLAKLVPSNPANPITLGQALEQESKLQEAKAQDGEIDRLLQMALKLEGLYRHASTHAAGIVIGDRPLEEIVPLYRDPRSDLPVTQYNMKWVESGGLVKFDFLGLKTLTTIERAIALIPDEIDLDTLPLDDGPTYELLARGETAGVFQLESQGMRKALVGMKPDRFEDIIAIVALYRPGPMDNIPSYNRRKQGLEEPDYLHPKLEPILKETYGIIIYQEQVMQIAQVLSGYSLGEADLLRRAMGKKIAAEMAVQRDRFVDGAVKDGTRAADANRIFDLVAKFANYGFNKSHAAAYALVAYHTAYLKTHYPSEFLAASMTLDMGNTDKLADFRGEAQRMGIKVLPPSIEKSKGEFSVEKGDIVYGLGAIKGVGWPLVHHIEETRAKAPYKDLSDFANRLDPKAAPKRSMEALVAAGTFDVWVPDRGSLSAGLEQVLGVANRVASGAAVGQNDFFGASAAEDIRLPTNAVWTPHERLKRELDAIGFYLSAHPLDDYREALEKAGVPQWRDFPAAVRRGEGAKIAGVVVSRQERRTKSGNRMGILALSDPSGQYEAIAFSDTLDAYREKLEPGSCVLLSVTAREEEEGISIRIGHVEPLEKLAAKQSTTLTVFLDRADVITSIERLIGHQGMCTVKLVALTQGGGREVEMALREPRAVSRSVANAIKSIPGVVDVAYA</sequence>
<dbReference type="CDD" id="cd04485">
    <property type="entry name" value="DnaE_OBF"/>
    <property type="match status" value="1"/>
</dbReference>
<dbReference type="Pfam" id="PF07733">
    <property type="entry name" value="DNA_pol3_alpha"/>
    <property type="match status" value="1"/>
</dbReference>
<evidence type="ECO:0000256" key="3">
    <source>
        <dbReference type="ARBA" id="ARBA00012417"/>
    </source>
</evidence>
<name>A0A8B2NPH0_9HYPH</name>
<comment type="function">
    <text evidence="10">DNA polymerase III is a complex, multichain enzyme responsible for most of the replicative synthesis in bacteria. This DNA polymerase also exhibits 3' to 5' exonuclease activity. The alpha chain is the DNA polymerase.</text>
</comment>
<keyword evidence="8" id="KW-0235">DNA replication</keyword>
<dbReference type="InterPro" id="IPR049821">
    <property type="entry name" value="PolIIIA_DnaE1_PHP"/>
</dbReference>
<dbReference type="Proteomes" id="UP000249590">
    <property type="component" value="Unassembled WGS sequence"/>
</dbReference>
<dbReference type="InterPro" id="IPR041931">
    <property type="entry name" value="DNA_pol3_alpha_thumb_dom"/>
</dbReference>
<dbReference type="AlphaFoldDB" id="A0A8B2NPH0"/>
<dbReference type="InterPro" id="IPR004365">
    <property type="entry name" value="NA-bd_OB_tRNA"/>
</dbReference>
<evidence type="ECO:0000256" key="12">
    <source>
        <dbReference type="ARBA" id="ARBA00049244"/>
    </source>
</evidence>
<evidence type="ECO:0000256" key="5">
    <source>
        <dbReference type="ARBA" id="ARBA00022490"/>
    </source>
</evidence>
<evidence type="ECO:0000256" key="7">
    <source>
        <dbReference type="ARBA" id="ARBA00022695"/>
    </source>
</evidence>
<dbReference type="GO" id="GO:0003676">
    <property type="term" value="F:nucleic acid binding"/>
    <property type="evidence" value="ECO:0007669"/>
    <property type="project" value="InterPro"/>
</dbReference>
<evidence type="ECO:0000256" key="6">
    <source>
        <dbReference type="ARBA" id="ARBA00022679"/>
    </source>
</evidence>
<proteinExistence type="inferred from homology"/>
<reference evidence="14 15" key="1">
    <citation type="submission" date="2018-05" db="EMBL/GenBank/DDBJ databases">
        <title>Acuticoccus sediminis sp. nov., isolated from deep-sea sediment of Indian Ocean.</title>
        <authorList>
            <person name="Liu X."/>
            <person name="Lai Q."/>
            <person name="Du Y."/>
            <person name="Sun F."/>
            <person name="Zhang X."/>
            <person name="Wang S."/>
            <person name="Shao Z."/>
        </authorList>
    </citation>
    <scope>NUCLEOTIDE SEQUENCE [LARGE SCALE GENOMIC DNA]</scope>
    <source>
        <strain evidence="14 15">PTG4-2</strain>
    </source>
</reference>
<dbReference type="GO" id="GO:0006260">
    <property type="term" value="P:DNA replication"/>
    <property type="evidence" value="ECO:0007669"/>
    <property type="project" value="UniProtKB-KW"/>
</dbReference>
<comment type="subunit">
    <text evidence="11">DNA polymerase III contains a core (composed of alpha, epsilon and theta chains) that associates with a tau subunit. This core dimerizes to form the POLIII' complex. PolIII' associates with the gamma complex (composed of gamma, delta, delta', psi and chi chains) and with the beta chain to form the complete DNA polymerase III complex.</text>
</comment>
<dbReference type="EMBL" id="QHHQ01000008">
    <property type="protein sequence ID" value="RAH97683.1"/>
    <property type="molecule type" value="Genomic_DNA"/>
</dbReference>
<dbReference type="Gene3D" id="1.10.10.1600">
    <property type="entry name" value="Bacterial DNA polymerase III alpha subunit, thumb domain"/>
    <property type="match status" value="1"/>
</dbReference>
<accession>A0A8B2NPH0</accession>
<evidence type="ECO:0000256" key="8">
    <source>
        <dbReference type="ARBA" id="ARBA00022705"/>
    </source>
</evidence>
<organism evidence="14 15">
    <name type="scientific">Acuticoccus sediminis</name>
    <dbReference type="NCBI Taxonomy" id="2184697"/>
    <lineage>
        <taxon>Bacteria</taxon>
        <taxon>Pseudomonadati</taxon>
        <taxon>Pseudomonadota</taxon>
        <taxon>Alphaproteobacteria</taxon>
        <taxon>Hyphomicrobiales</taxon>
        <taxon>Amorphaceae</taxon>
        <taxon>Acuticoccus</taxon>
    </lineage>
</organism>
<dbReference type="CDD" id="cd07433">
    <property type="entry name" value="PHP_PolIIIA_DnaE1"/>
    <property type="match status" value="1"/>
</dbReference>
<comment type="subcellular location">
    <subcellularLocation>
        <location evidence="1">Cytoplasm</location>
    </subcellularLocation>
</comment>
<dbReference type="GO" id="GO:0008408">
    <property type="term" value="F:3'-5' exonuclease activity"/>
    <property type="evidence" value="ECO:0007669"/>
    <property type="project" value="InterPro"/>
</dbReference>
<dbReference type="SMART" id="SM00481">
    <property type="entry name" value="POLIIIAc"/>
    <property type="match status" value="1"/>
</dbReference>
<dbReference type="SUPFAM" id="SSF89550">
    <property type="entry name" value="PHP domain-like"/>
    <property type="match status" value="1"/>
</dbReference>
<dbReference type="Gene3D" id="1.10.150.870">
    <property type="match status" value="1"/>
</dbReference>
<dbReference type="Pfam" id="PF01336">
    <property type="entry name" value="tRNA_anti-codon"/>
    <property type="match status" value="1"/>
</dbReference>
<dbReference type="Pfam" id="PF02811">
    <property type="entry name" value="PHP"/>
    <property type="match status" value="1"/>
</dbReference>
<evidence type="ECO:0000256" key="9">
    <source>
        <dbReference type="ARBA" id="ARBA00022932"/>
    </source>
</evidence>
<dbReference type="InterPro" id="IPR004805">
    <property type="entry name" value="DnaE2/DnaE/PolC"/>
</dbReference>
<dbReference type="InterPro" id="IPR011708">
    <property type="entry name" value="DNA_pol3_alpha_NTPase_dom"/>
</dbReference>
<evidence type="ECO:0000256" key="10">
    <source>
        <dbReference type="ARBA" id="ARBA00025611"/>
    </source>
</evidence>
<comment type="catalytic activity">
    <reaction evidence="12">
        <text>DNA(n) + a 2'-deoxyribonucleoside 5'-triphosphate = DNA(n+1) + diphosphate</text>
        <dbReference type="Rhea" id="RHEA:22508"/>
        <dbReference type="Rhea" id="RHEA-COMP:17339"/>
        <dbReference type="Rhea" id="RHEA-COMP:17340"/>
        <dbReference type="ChEBI" id="CHEBI:33019"/>
        <dbReference type="ChEBI" id="CHEBI:61560"/>
        <dbReference type="ChEBI" id="CHEBI:173112"/>
        <dbReference type="EC" id="2.7.7.7"/>
    </reaction>
</comment>
<dbReference type="InterPro" id="IPR016195">
    <property type="entry name" value="Pol/histidinol_Pase-like"/>
</dbReference>
<dbReference type="InterPro" id="IPR029460">
    <property type="entry name" value="DNAPol_HHH"/>
</dbReference>
<dbReference type="Pfam" id="PF17657">
    <property type="entry name" value="DNA_pol3_finger"/>
    <property type="match status" value="1"/>
</dbReference>
<dbReference type="Pfam" id="PF14579">
    <property type="entry name" value="HHH_6"/>
    <property type="match status" value="1"/>
</dbReference>
<evidence type="ECO:0000256" key="1">
    <source>
        <dbReference type="ARBA" id="ARBA00004496"/>
    </source>
</evidence>
<dbReference type="NCBIfam" id="TIGR00594">
    <property type="entry name" value="polc"/>
    <property type="match status" value="1"/>
</dbReference>
<dbReference type="EC" id="2.7.7.7" evidence="3"/>
<keyword evidence="5" id="KW-0963">Cytoplasm</keyword>
<evidence type="ECO:0000256" key="4">
    <source>
        <dbReference type="ARBA" id="ARBA00019114"/>
    </source>
</evidence>
<gene>
    <name evidence="14" type="ORF">DLJ53_27950</name>
</gene>
<feature type="domain" description="Polymerase/histidinol phosphatase N-terminal" evidence="13">
    <location>
        <begin position="3"/>
        <end position="70"/>
    </location>
</feature>
<evidence type="ECO:0000313" key="15">
    <source>
        <dbReference type="Proteomes" id="UP000249590"/>
    </source>
</evidence>